<proteinExistence type="predicted"/>
<evidence type="ECO:0000256" key="5">
    <source>
        <dbReference type="SAM" id="MobiDB-lite"/>
    </source>
</evidence>
<reference evidence="7 8" key="1">
    <citation type="journal article" date="2016" name="Genome Biol. Evol.">
        <title>Gene Family Evolution Reflects Adaptation to Soil Environmental Stressors in the Genome of the Collembolan Orchesella cincta.</title>
        <authorList>
            <person name="Faddeeva-Vakhrusheva A."/>
            <person name="Derks M.F."/>
            <person name="Anvar S.Y."/>
            <person name="Agamennone V."/>
            <person name="Suring W."/>
            <person name="Smit S."/>
            <person name="van Straalen N.M."/>
            <person name="Roelofs D."/>
        </authorList>
    </citation>
    <scope>NUCLEOTIDE SEQUENCE [LARGE SCALE GENOMIC DNA]</scope>
    <source>
        <tissue evidence="7">Mixed pool</tissue>
    </source>
</reference>
<dbReference type="STRING" id="48709.A0A1D2MQG5"/>
<evidence type="ECO:0000256" key="2">
    <source>
        <dbReference type="ARBA" id="ARBA00022771"/>
    </source>
</evidence>
<feature type="non-terminal residue" evidence="7">
    <location>
        <position position="1"/>
    </location>
</feature>
<accession>A0A1D2MQG5</accession>
<dbReference type="InterPro" id="IPR017907">
    <property type="entry name" value="Znf_RING_CS"/>
</dbReference>
<evidence type="ECO:0000259" key="6">
    <source>
        <dbReference type="PROSITE" id="PS50089"/>
    </source>
</evidence>
<gene>
    <name evidence="7" type="ORF">Ocin01_11342</name>
</gene>
<dbReference type="OrthoDB" id="6105938at2759"/>
<sequence length="124" mass="14411">IQAPFAEVIGYSVNKRECLRRAREESDPHVGRVNLQEQHRSPTSPNKRREYRRQQAETQQNAETQGHRDQNTLNLHARSGVEILATPCGHVYCRDCIFQALRDKPECPECLSKLYIQNLNTIHF</sequence>
<comment type="caution">
    <text evidence="7">The sequence shown here is derived from an EMBL/GenBank/DDBJ whole genome shotgun (WGS) entry which is preliminary data.</text>
</comment>
<dbReference type="Pfam" id="PF13923">
    <property type="entry name" value="zf-C3HC4_2"/>
    <property type="match status" value="1"/>
</dbReference>
<evidence type="ECO:0000313" key="7">
    <source>
        <dbReference type="EMBL" id="ODM95349.1"/>
    </source>
</evidence>
<dbReference type="SUPFAM" id="SSF57850">
    <property type="entry name" value="RING/U-box"/>
    <property type="match status" value="1"/>
</dbReference>
<name>A0A1D2MQG5_ORCCI</name>
<keyword evidence="1" id="KW-0479">Metal-binding</keyword>
<keyword evidence="3" id="KW-0862">Zinc</keyword>
<organism evidence="7 8">
    <name type="scientific">Orchesella cincta</name>
    <name type="common">Springtail</name>
    <name type="synonym">Podura cincta</name>
    <dbReference type="NCBI Taxonomy" id="48709"/>
    <lineage>
        <taxon>Eukaryota</taxon>
        <taxon>Metazoa</taxon>
        <taxon>Ecdysozoa</taxon>
        <taxon>Arthropoda</taxon>
        <taxon>Hexapoda</taxon>
        <taxon>Collembola</taxon>
        <taxon>Entomobryomorpha</taxon>
        <taxon>Entomobryoidea</taxon>
        <taxon>Orchesellidae</taxon>
        <taxon>Orchesellinae</taxon>
        <taxon>Orchesella</taxon>
    </lineage>
</organism>
<keyword evidence="8" id="KW-1185">Reference proteome</keyword>
<dbReference type="InterPro" id="IPR001841">
    <property type="entry name" value="Znf_RING"/>
</dbReference>
<dbReference type="Proteomes" id="UP000094527">
    <property type="component" value="Unassembled WGS sequence"/>
</dbReference>
<dbReference type="PROSITE" id="PS00518">
    <property type="entry name" value="ZF_RING_1"/>
    <property type="match status" value="1"/>
</dbReference>
<feature type="region of interest" description="Disordered" evidence="5">
    <location>
        <begin position="22"/>
        <end position="74"/>
    </location>
</feature>
<dbReference type="InterPro" id="IPR013083">
    <property type="entry name" value="Znf_RING/FYVE/PHD"/>
</dbReference>
<evidence type="ECO:0000256" key="1">
    <source>
        <dbReference type="ARBA" id="ARBA00022723"/>
    </source>
</evidence>
<feature type="domain" description="RING-type" evidence="6">
    <location>
        <begin position="87"/>
        <end position="110"/>
    </location>
</feature>
<protein>
    <recommendedName>
        <fullName evidence="6">RING-type domain-containing protein</fullName>
    </recommendedName>
</protein>
<dbReference type="PROSITE" id="PS50089">
    <property type="entry name" value="ZF_RING_2"/>
    <property type="match status" value="1"/>
</dbReference>
<evidence type="ECO:0000256" key="3">
    <source>
        <dbReference type="ARBA" id="ARBA00022833"/>
    </source>
</evidence>
<evidence type="ECO:0000256" key="4">
    <source>
        <dbReference type="PROSITE-ProRule" id="PRU00175"/>
    </source>
</evidence>
<dbReference type="Gene3D" id="3.30.40.10">
    <property type="entry name" value="Zinc/RING finger domain, C3HC4 (zinc finger)"/>
    <property type="match status" value="1"/>
</dbReference>
<evidence type="ECO:0000313" key="8">
    <source>
        <dbReference type="Proteomes" id="UP000094527"/>
    </source>
</evidence>
<dbReference type="AlphaFoldDB" id="A0A1D2MQG5"/>
<dbReference type="EMBL" id="LJIJ01000683">
    <property type="protein sequence ID" value="ODM95349.1"/>
    <property type="molecule type" value="Genomic_DNA"/>
</dbReference>
<dbReference type="GO" id="GO:0008270">
    <property type="term" value="F:zinc ion binding"/>
    <property type="evidence" value="ECO:0007669"/>
    <property type="project" value="UniProtKB-KW"/>
</dbReference>
<keyword evidence="2 4" id="KW-0863">Zinc-finger</keyword>